<dbReference type="SUPFAM" id="SSF50447">
    <property type="entry name" value="Translation proteins"/>
    <property type="match status" value="1"/>
</dbReference>
<feature type="domain" description="Tr-type G" evidence="1">
    <location>
        <begin position="35"/>
        <end position="252"/>
    </location>
</feature>
<sequence length="817" mass="90106">MCPVSRVINETDERRRGMGSLREAVLDALSNKPPEEIRNVCLIAHVDHGKTTFADSLVSTNAIISARMAGKLRFLDNREDEQTRGITMKASGISLLYGPMLVNLMDSPGHVDFSSEVTSALLLSDIALLLVDVVEGVCSQTQALLRQAISNGQTVILVLNKIDRLRVELKMEAVEAYTHIVRLLEAVNSCVSQVIQGLTLENDSSEKIEEMESALSFNPTKGNVIFSSAIHGYAFGVDDFANIYAEKLKIPKAELNDALFGDFYVAGGKIKDNAASRGKKKLFVQLVLDPLWALHDCAFVDNDLAKLVELAGKLGITVKSRRILEAFDEAMRTWLPIPQACFKACARAPSARTAFLNNNRMQYLTANRDDHPLRRAIQECSAAGVTVVLVVKFVSMDGRKFAVCRVFSGRVAAGDKLFVLGRKANLIDNFLFSTFVLDSPLTGPSFHGPFQALKEGTEAPLVTVDGVWALRGRDLLPLKAATAGVICAVEAQGLVQELQEISLGFNTCNFLAKRESISFYSVLELENGELAMVTAGEVHLQKCLKDLEDLGFANLEVSKPIVPFLETIVPDVQLTAAQIQDQITNSSEVLHSLRRGTADELSLASFRSKLVDLCEQHLPQCRGSWWYKKSKAEIAGMIDKVWSFGPDRAKANILINAIPSYNRKPIWELSQLMTAMRSTCQAAAKKVALRLVAAMYKCKVTTASQALGKVHAVLSQRKAKVLALMPVVESFSFCDHLRKNTSGMASAQLEFSHWQLIDEDPYWQPTTQEEMEEFGVKGDSPNHARGYMDAVRRRKGLPTDDVIVVSAEKQRNLKKNK</sequence>
<dbReference type="SMART" id="SM00838">
    <property type="entry name" value="EFG_C"/>
    <property type="match status" value="1"/>
</dbReference>
<dbReference type="Gene3D" id="3.30.70.240">
    <property type="match status" value="1"/>
</dbReference>
<dbReference type="InterPro" id="IPR056752">
    <property type="entry name" value="EFL1"/>
</dbReference>
<dbReference type="InterPro" id="IPR005225">
    <property type="entry name" value="Small_GTP-bd"/>
</dbReference>
<dbReference type="GO" id="GO:0003924">
    <property type="term" value="F:GTPase activity"/>
    <property type="evidence" value="ECO:0007669"/>
    <property type="project" value="InterPro"/>
</dbReference>
<dbReference type="GO" id="GO:0042256">
    <property type="term" value="P:cytosolic ribosome assembly"/>
    <property type="evidence" value="ECO:0007669"/>
    <property type="project" value="TreeGrafter"/>
</dbReference>
<dbReference type="GO" id="GO:0043022">
    <property type="term" value="F:ribosome binding"/>
    <property type="evidence" value="ECO:0007669"/>
    <property type="project" value="TreeGrafter"/>
</dbReference>
<dbReference type="Pfam" id="PF00009">
    <property type="entry name" value="GTP_EFTU"/>
    <property type="match status" value="1"/>
</dbReference>
<evidence type="ECO:0000313" key="4">
    <source>
        <dbReference type="WBParaSite" id="NBR_0000993301-mRNA-1"/>
    </source>
</evidence>
<dbReference type="PRINTS" id="PR00315">
    <property type="entry name" value="ELONGATNFCT"/>
</dbReference>
<dbReference type="STRING" id="27835.A0A158QZD5"/>
<accession>A0A158QZD5</accession>
<evidence type="ECO:0000313" key="2">
    <source>
        <dbReference type="EMBL" id="VDL73530.1"/>
    </source>
</evidence>
<dbReference type="EMBL" id="UYSL01020226">
    <property type="protein sequence ID" value="VDL73530.1"/>
    <property type="molecule type" value="Genomic_DNA"/>
</dbReference>
<dbReference type="WBParaSite" id="NBR_0000993301-mRNA-1">
    <property type="protein sequence ID" value="NBR_0000993301-mRNA-1"/>
    <property type="gene ID" value="NBR_0000993301"/>
</dbReference>
<dbReference type="GO" id="GO:1990904">
    <property type="term" value="C:ribonucleoprotein complex"/>
    <property type="evidence" value="ECO:0007669"/>
    <property type="project" value="TreeGrafter"/>
</dbReference>
<dbReference type="Proteomes" id="UP000271162">
    <property type="component" value="Unassembled WGS sequence"/>
</dbReference>
<dbReference type="InterPro" id="IPR027417">
    <property type="entry name" value="P-loop_NTPase"/>
</dbReference>
<evidence type="ECO:0000313" key="3">
    <source>
        <dbReference type="Proteomes" id="UP000271162"/>
    </source>
</evidence>
<gene>
    <name evidence="2" type="ORF">NBR_LOCUS9941</name>
</gene>
<dbReference type="InterPro" id="IPR000795">
    <property type="entry name" value="T_Tr_GTP-bd_dom"/>
</dbReference>
<name>A0A158QZD5_NIPBR</name>
<dbReference type="InterPro" id="IPR009000">
    <property type="entry name" value="Transl_B-barrel_sf"/>
</dbReference>
<dbReference type="OMA" id="FARCDIQ"/>
<dbReference type="InterPro" id="IPR035647">
    <property type="entry name" value="EFG_III/V"/>
</dbReference>
<dbReference type="Gene3D" id="3.30.70.870">
    <property type="entry name" value="Elongation Factor G (Translational Gtpase), domain 3"/>
    <property type="match status" value="1"/>
</dbReference>
<reference evidence="2 3" key="2">
    <citation type="submission" date="2018-11" db="EMBL/GenBank/DDBJ databases">
        <authorList>
            <consortium name="Pathogen Informatics"/>
        </authorList>
    </citation>
    <scope>NUCLEOTIDE SEQUENCE [LARGE SCALE GENOMIC DNA]</scope>
</reference>
<dbReference type="PROSITE" id="PS51722">
    <property type="entry name" value="G_TR_2"/>
    <property type="match status" value="1"/>
</dbReference>
<dbReference type="PANTHER" id="PTHR42908">
    <property type="entry name" value="TRANSLATION ELONGATION FACTOR-RELATED"/>
    <property type="match status" value="1"/>
</dbReference>
<reference evidence="4" key="1">
    <citation type="submission" date="2016-04" db="UniProtKB">
        <authorList>
            <consortium name="WormBaseParasite"/>
        </authorList>
    </citation>
    <scope>IDENTIFICATION</scope>
</reference>
<dbReference type="Pfam" id="PF25118">
    <property type="entry name" value="EFL1"/>
    <property type="match status" value="1"/>
</dbReference>
<dbReference type="Gene3D" id="3.40.50.300">
    <property type="entry name" value="P-loop containing nucleotide triphosphate hydrolases"/>
    <property type="match status" value="1"/>
</dbReference>
<dbReference type="PANTHER" id="PTHR42908:SF3">
    <property type="entry name" value="ELONGATION FACTOR-LIKE GTPASE 1"/>
    <property type="match status" value="1"/>
</dbReference>
<dbReference type="FunFam" id="3.30.70.240:FF:000006">
    <property type="entry name" value="Elongation factor like GTPase 1"/>
    <property type="match status" value="1"/>
</dbReference>
<dbReference type="Gene3D" id="2.40.30.10">
    <property type="entry name" value="Translation factors"/>
    <property type="match status" value="1"/>
</dbReference>
<dbReference type="GO" id="GO:0005829">
    <property type="term" value="C:cytosol"/>
    <property type="evidence" value="ECO:0007669"/>
    <property type="project" value="TreeGrafter"/>
</dbReference>
<dbReference type="Pfam" id="PF00679">
    <property type="entry name" value="EFG_C"/>
    <property type="match status" value="1"/>
</dbReference>
<dbReference type="AlphaFoldDB" id="A0A158QZD5"/>
<dbReference type="SUPFAM" id="SSF52540">
    <property type="entry name" value="P-loop containing nucleoside triphosphate hydrolases"/>
    <property type="match status" value="1"/>
</dbReference>
<keyword evidence="3" id="KW-1185">Reference proteome</keyword>
<proteinExistence type="predicted"/>
<dbReference type="InterPro" id="IPR000640">
    <property type="entry name" value="EFG_V-like"/>
</dbReference>
<protein>
    <submittedName>
        <fullName evidence="4">Tr-type G domain-containing protein</fullName>
    </submittedName>
</protein>
<dbReference type="GO" id="GO:0005525">
    <property type="term" value="F:GTP binding"/>
    <property type="evidence" value="ECO:0007669"/>
    <property type="project" value="InterPro"/>
</dbReference>
<dbReference type="SUPFAM" id="SSF54980">
    <property type="entry name" value="EF-G C-terminal domain-like"/>
    <property type="match status" value="1"/>
</dbReference>
<organism evidence="4">
    <name type="scientific">Nippostrongylus brasiliensis</name>
    <name type="common">Rat hookworm</name>
    <dbReference type="NCBI Taxonomy" id="27835"/>
    <lineage>
        <taxon>Eukaryota</taxon>
        <taxon>Metazoa</taxon>
        <taxon>Ecdysozoa</taxon>
        <taxon>Nematoda</taxon>
        <taxon>Chromadorea</taxon>
        <taxon>Rhabditida</taxon>
        <taxon>Rhabditina</taxon>
        <taxon>Rhabditomorpha</taxon>
        <taxon>Strongyloidea</taxon>
        <taxon>Heligmosomidae</taxon>
        <taxon>Nippostrongylus</taxon>
    </lineage>
</organism>
<dbReference type="FunFam" id="3.40.50.300:FF:001718">
    <property type="entry name" value="Elongation factor Tu, putative"/>
    <property type="match status" value="1"/>
</dbReference>
<dbReference type="NCBIfam" id="TIGR00231">
    <property type="entry name" value="small_GTP"/>
    <property type="match status" value="1"/>
</dbReference>
<evidence type="ECO:0000259" key="1">
    <source>
        <dbReference type="PROSITE" id="PS51722"/>
    </source>
</evidence>